<evidence type="ECO:0000313" key="8">
    <source>
        <dbReference type="Proteomes" id="UP001409291"/>
    </source>
</evidence>
<evidence type="ECO:0000256" key="2">
    <source>
        <dbReference type="ARBA" id="ARBA00022475"/>
    </source>
</evidence>
<evidence type="ECO:0000256" key="5">
    <source>
        <dbReference type="ARBA" id="ARBA00023136"/>
    </source>
</evidence>
<evidence type="ECO:0000313" key="7">
    <source>
        <dbReference type="EMBL" id="MEN5380309.1"/>
    </source>
</evidence>
<feature type="transmembrane region" description="Helical" evidence="6">
    <location>
        <begin position="273"/>
        <end position="290"/>
    </location>
</feature>
<dbReference type="EMBL" id="JBDJNQ010000015">
    <property type="protein sequence ID" value="MEN5380309.1"/>
    <property type="molecule type" value="Genomic_DNA"/>
</dbReference>
<feature type="transmembrane region" description="Helical" evidence="6">
    <location>
        <begin position="310"/>
        <end position="330"/>
    </location>
</feature>
<dbReference type="Proteomes" id="UP001409291">
    <property type="component" value="Unassembled WGS sequence"/>
</dbReference>
<evidence type="ECO:0000256" key="1">
    <source>
        <dbReference type="ARBA" id="ARBA00004651"/>
    </source>
</evidence>
<organism evidence="7 8">
    <name type="scientific">Sphingobacterium kitahiroshimense</name>
    <dbReference type="NCBI Taxonomy" id="470446"/>
    <lineage>
        <taxon>Bacteria</taxon>
        <taxon>Pseudomonadati</taxon>
        <taxon>Bacteroidota</taxon>
        <taxon>Sphingobacteriia</taxon>
        <taxon>Sphingobacteriales</taxon>
        <taxon>Sphingobacteriaceae</taxon>
        <taxon>Sphingobacterium</taxon>
    </lineage>
</organism>
<feature type="transmembrane region" description="Helical" evidence="6">
    <location>
        <begin position="129"/>
        <end position="147"/>
    </location>
</feature>
<feature type="transmembrane region" description="Helical" evidence="6">
    <location>
        <begin position="227"/>
        <end position="247"/>
    </location>
</feature>
<protein>
    <submittedName>
        <fullName evidence="7">Flippase</fullName>
    </submittedName>
</protein>
<feature type="transmembrane region" description="Helical" evidence="6">
    <location>
        <begin position="21"/>
        <end position="43"/>
    </location>
</feature>
<keyword evidence="5 6" id="KW-0472">Membrane</keyword>
<feature type="transmembrane region" description="Helical" evidence="6">
    <location>
        <begin position="55"/>
        <end position="77"/>
    </location>
</feature>
<keyword evidence="8" id="KW-1185">Reference proteome</keyword>
<keyword evidence="3 6" id="KW-0812">Transmembrane</keyword>
<feature type="transmembrane region" description="Helical" evidence="6">
    <location>
        <begin position="187"/>
        <end position="206"/>
    </location>
</feature>
<proteinExistence type="predicted"/>
<keyword evidence="4 6" id="KW-1133">Transmembrane helix</keyword>
<feature type="transmembrane region" description="Helical" evidence="6">
    <location>
        <begin position="373"/>
        <end position="391"/>
    </location>
</feature>
<feature type="transmembrane region" description="Helical" evidence="6">
    <location>
        <begin position="159"/>
        <end position="181"/>
    </location>
</feature>
<dbReference type="CDD" id="cd13128">
    <property type="entry name" value="MATE_Wzx_like"/>
    <property type="match status" value="1"/>
</dbReference>
<evidence type="ECO:0000256" key="4">
    <source>
        <dbReference type="ARBA" id="ARBA00022989"/>
    </source>
</evidence>
<evidence type="ECO:0000256" key="3">
    <source>
        <dbReference type="ARBA" id="ARBA00022692"/>
    </source>
</evidence>
<gene>
    <name evidence="7" type="ORF">ABE541_23795</name>
</gene>
<keyword evidence="2" id="KW-1003">Cell membrane</keyword>
<name>A0ABV0BZV7_9SPHI</name>
<dbReference type="InterPro" id="IPR002797">
    <property type="entry name" value="Polysacc_synth"/>
</dbReference>
<feature type="transmembrane region" description="Helical" evidence="6">
    <location>
        <begin position="98"/>
        <end position="117"/>
    </location>
</feature>
<feature type="transmembrane region" description="Helical" evidence="6">
    <location>
        <begin position="397"/>
        <end position="418"/>
    </location>
</feature>
<accession>A0ABV0BZV7</accession>
<dbReference type="InterPro" id="IPR050833">
    <property type="entry name" value="Poly_Biosynth_Transport"/>
</dbReference>
<dbReference type="PANTHER" id="PTHR30250:SF11">
    <property type="entry name" value="O-ANTIGEN TRANSPORTER-RELATED"/>
    <property type="match status" value="1"/>
</dbReference>
<dbReference type="RefSeq" id="WP_132769919.1">
    <property type="nucleotide sequence ID" value="NZ_JAOQNK010000001.1"/>
</dbReference>
<evidence type="ECO:0000256" key="6">
    <source>
        <dbReference type="SAM" id="Phobius"/>
    </source>
</evidence>
<sequence length="450" mass="50400">MKIPALPGFNPEAFEKYFKNTGWLLMARVGSLFIKMLVTTVALPSYLGSANFGTYSYPLVLLAFFTGISTMGTDGLITRQIIQHPEKENELLGSALRIRIITGLLVLPLIYITYFFIAQYAPEAPAATFKQIVLVSFICIIQAVQIIDSFFQAKVKGKMIMIVQVGGNILSAAIKLILILLKAPLDAFIWTLVIDVLILQIGYLALYRKLGHHISKWKYDATTAKELIKQGWPLAFSSLFITFYMKIDQLMIDAILGKSALGVYTVVVNFSESWYFIPVAISTSLFPAIMNARKGSPELYQKRLGNLYELMVFVSVSVALVVTFLAPFIFKYYKPEYAPGLHTLQVHIWAGVFTFLGTASAQYLIAEGLTKITLYRTAFGAIVNVVLNYFFIPKFGIIGAAYATLIAYFASTFFLLFIKRTRPNAILMIKSLFLLGLLSTIKERFSKINR</sequence>
<comment type="caution">
    <text evidence="7">The sequence shown here is derived from an EMBL/GenBank/DDBJ whole genome shotgun (WGS) entry which is preliminary data.</text>
</comment>
<dbReference type="Pfam" id="PF01943">
    <property type="entry name" value="Polysacc_synt"/>
    <property type="match status" value="1"/>
</dbReference>
<dbReference type="PANTHER" id="PTHR30250">
    <property type="entry name" value="PST FAMILY PREDICTED COLANIC ACID TRANSPORTER"/>
    <property type="match status" value="1"/>
</dbReference>
<comment type="subcellular location">
    <subcellularLocation>
        <location evidence="1">Cell membrane</location>
        <topology evidence="1">Multi-pass membrane protein</topology>
    </subcellularLocation>
</comment>
<reference evidence="7 8" key="1">
    <citation type="submission" date="2024-04" db="EMBL/GenBank/DDBJ databases">
        <title>WGS of bacteria from Torrens River.</title>
        <authorList>
            <person name="Wyrsch E.R."/>
            <person name="Drigo B."/>
        </authorList>
    </citation>
    <scope>NUCLEOTIDE SEQUENCE [LARGE SCALE GENOMIC DNA]</scope>
    <source>
        <strain evidence="7 8">TWI391</strain>
    </source>
</reference>
<feature type="transmembrane region" description="Helical" evidence="6">
    <location>
        <begin position="346"/>
        <end position="366"/>
    </location>
</feature>